<evidence type="ECO:0000259" key="7">
    <source>
        <dbReference type="Pfam" id="PF01061"/>
    </source>
</evidence>
<dbReference type="AlphaFoldDB" id="A0ABD6ERV3"/>
<dbReference type="PANTHER" id="PTHR48041:SF131">
    <property type="entry name" value="ABC TRANSPORTER DOMAIN-CONTAINING PROTEIN"/>
    <property type="match status" value="1"/>
</dbReference>
<dbReference type="Proteomes" id="UP001608902">
    <property type="component" value="Unassembled WGS sequence"/>
</dbReference>
<evidence type="ECO:0000313" key="9">
    <source>
        <dbReference type="Proteomes" id="UP001608902"/>
    </source>
</evidence>
<comment type="subcellular location">
    <subcellularLocation>
        <location evidence="1">Membrane</location>
        <topology evidence="1">Multi-pass membrane protein</topology>
    </subcellularLocation>
</comment>
<reference evidence="8 9" key="1">
    <citation type="submission" date="2024-08" db="EMBL/GenBank/DDBJ databases">
        <title>Gnathostoma spinigerum genome.</title>
        <authorList>
            <person name="Gonzalez-Bertolin B."/>
            <person name="Monzon S."/>
            <person name="Zaballos A."/>
            <person name="Jimenez P."/>
            <person name="Dekumyoy P."/>
            <person name="Varona S."/>
            <person name="Cuesta I."/>
            <person name="Sumanam S."/>
            <person name="Adisakwattana P."/>
            <person name="Gasser R.B."/>
            <person name="Hernandez-Gonzalez A."/>
            <person name="Young N.D."/>
            <person name="Perteguer M.J."/>
        </authorList>
    </citation>
    <scope>NUCLEOTIDE SEQUENCE [LARGE SCALE GENOMIC DNA]</scope>
    <source>
        <strain evidence="8">AL3</strain>
        <tissue evidence="8">Liver</tissue>
    </source>
</reference>
<evidence type="ECO:0000256" key="4">
    <source>
        <dbReference type="ARBA" id="ARBA00022989"/>
    </source>
</evidence>
<keyword evidence="5 6" id="KW-0472">Membrane</keyword>
<name>A0ABD6ERV3_9BILA</name>
<dbReference type="Pfam" id="PF01061">
    <property type="entry name" value="ABC2_membrane"/>
    <property type="match status" value="1"/>
</dbReference>
<evidence type="ECO:0000256" key="5">
    <source>
        <dbReference type="ARBA" id="ARBA00023136"/>
    </source>
</evidence>
<keyword evidence="9" id="KW-1185">Reference proteome</keyword>
<protein>
    <recommendedName>
        <fullName evidence="7">ABC-2 type transporter transmembrane domain-containing protein</fullName>
    </recommendedName>
</protein>
<dbReference type="PANTHER" id="PTHR48041">
    <property type="entry name" value="ABC TRANSPORTER G FAMILY MEMBER 28"/>
    <property type="match status" value="1"/>
</dbReference>
<proteinExistence type="predicted"/>
<keyword evidence="4 6" id="KW-1133">Transmembrane helix</keyword>
<organism evidence="8 9">
    <name type="scientific">Gnathostoma spinigerum</name>
    <dbReference type="NCBI Taxonomy" id="75299"/>
    <lineage>
        <taxon>Eukaryota</taxon>
        <taxon>Metazoa</taxon>
        <taxon>Ecdysozoa</taxon>
        <taxon>Nematoda</taxon>
        <taxon>Chromadorea</taxon>
        <taxon>Rhabditida</taxon>
        <taxon>Spirurina</taxon>
        <taxon>Gnathostomatomorpha</taxon>
        <taxon>Gnathostomatoidea</taxon>
        <taxon>Gnathostomatidae</taxon>
        <taxon>Gnathostoma</taxon>
    </lineage>
</organism>
<keyword evidence="2" id="KW-0813">Transport</keyword>
<dbReference type="InterPro" id="IPR013525">
    <property type="entry name" value="ABC2_TM"/>
</dbReference>
<sequence length="272" mass="30938">MRSILDNMRNPSLLKAKLTQKVFMGIFLGLLYFQTPMDQDGVISIKGALFYYISELTYSTMFGIQTFLPSDFPLLVREYHDGIYPVFCYYLAKVLSYLPIFTMDGMIMVCLSYFLIGLRFSAANFLQTVLTCVLIEWSTASVGIMISSVSPSYGVAVSISGPLLTVFSITGGLYTNIKMIPDWISWIQYFSWFRFGYETLITNQFGNFGNITCNLRSGEVAQVCEESGEKIIYNLNFDVANKHFNQFAMLFYVMCVYMIGYVGTVIRVQLAR</sequence>
<dbReference type="EMBL" id="JBGFUD010004579">
    <property type="protein sequence ID" value="MFH4979738.1"/>
    <property type="molecule type" value="Genomic_DNA"/>
</dbReference>
<feature type="transmembrane region" description="Helical" evidence="6">
    <location>
        <begin position="250"/>
        <end position="270"/>
    </location>
</feature>
<evidence type="ECO:0000256" key="1">
    <source>
        <dbReference type="ARBA" id="ARBA00004141"/>
    </source>
</evidence>
<evidence type="ECO:0000256" key="6">
    <source>
        <dbReference type="SAM" id="Phobius"/>
    </source>
</evidence>
<dbReference type="GO" id="GO:0016020">
    <property type="term" value="C:membrane"/>
    <property type="evidence" value="ECO:0007669"/>
    <property type="project" value="UniProtKB-SubCell"/>
</dbReference>
<keyword evidence="3 6" id="KW-0812">Transmembrane</keyword>
<comment type="caution">
    <text evidence="8">The sequence shown here is derived from an EMBL/GenBank/DDBJ whole genome shotgun (WGS) entry which is preliminary data.</text>
</comment>
<feature type="transmembrane region" description="Helical" evidence="6">
    <location>
        <begin position="94"/>
        <end position="116"/>
    </location>
</feature>
<accession>A0ABD6ERV3</accession>
<feature type="domain" description="ABC-2 type transporter transmembrane" evidence="7">
    <location>
        <begin position="2"/>
        <end position="205"/>
    </location>
</feature>
<dbReference type="InterPro" id="IPR050352">
    <property type="entry name" value="ABCG_transporters"/>
</dbReference>
<evidence type="ECO:0000256" key="2">
    <source>
        <dbReference type="ARBA" id="ARBA00022448"/>
    </source>
</evidence>
<gene>
    <name evidence="8" type="ORF">AB6A40_006447</name>
</gene>
<feature type="transmembrane region" description="Helical" evidence="6">
    <location>
        <begin position="153"/>
        <end position="174"/>
    </location>
</feature>
<feature type="transmembrane region" description="Helical" evidence="6">
    <location>
        <begin position="49"/>
        <end position="68"/>
    </location>
</feature>
<evidence type="ECO:0000256" key="3">
    <source>
        <dbReference type="ARBA" id="ARBA00022692"/>
    </source>
</evidence>
<evidence type="ECO:0000313" key="8">
    <source>
        <dbReference type="EMBL" id="MFH4979738.1"/>
    </source>
</evidence>
<feature type="transmembrane region" description="Helical" evidence="6">
    <location>
        <begin position="128"/>
        <end position="147"/>
    </location>
</feature>